<evidence type="ECO:0000313" key="10">
    <source>
        <dbReference type="Proteomes" id="UP000332933"/>
    </source>
</evidence>
<dbReference type="InterPro" id="IPR013783">
    <property type="entry name" value="Ig-like_fold"/>
</dbReference>
<dbReference type="Gene3D" id="3.40.50.1700">
    <property type="entry name" value="Glycoside hydrolase family 3 C-terminal domain"/>
    <property type="match status" value="1"/>
</dbReference>
<evidence type="ECO:0000313" key="8">
    <source>
        <dbReference type="EMBL" id="KAF0684127.1"/>
    </source>
</evidence>
<comment type="catalytic activity">
    <reaction evidence="1">
        <text>Hydrolysis of terminal, non-reducing beta-D-glucosyl residues with release of beta-D-glucose.</text>
        <dbReference type="EC" id="3.2.1.21"/>
    </reaction>
</comment>
<dbReference type="GO" id="GO:0009251">
    <property type="term" value="P:glucan catabolic process"/>
    <property type="evidence" value="ECO:0007669"/>
    <property type="project" value="TreeGrafter"/>
</dbReference>
<dbReference type="InterPro" id="IPR051915">
    <property type="entry name" value="Cellulose_Degrad_GH3"/>
</dbReference>
<dbReference type="SUPFAM" id="SSF51445">
    <property type="entry name" value="(Trans)glycosidases"/>
    <property type="match status" value="1"/>
</dbReference>
<keyword evidence="10" id="KW-1185">Reference proteome</keyword>
<dbReference type="PANTHER" id="PTHR30620:SF16">
    <property type="entry name" value="LYSOSOMAL BETA GLUCOSIDASE"/>
    <property type="match status" value="1"/>
</dbReference>
<dbReference type="InterPro" id="IPR002772">
    <property type="entry name" value="Glyco_hydro_3_C"/>
</dbReference>
<keyword evidence="5" id="KW-0378">Hydrolase</keyword>
<dbReference type="PRINTS" id="PR00133">
    <property type="entry name" value="GLHYDRLASE3"/>
</dbReference>
<evidence type="ECO:0000256" key="1">
    <source>
        <dbReference type="ARBA" id="ARBA00000448"/>
    </source>
</evidence>
<dbReference type="Gene3D" id="2.60.40.10">
    <property type="entry name" value="Immunoglobulins"/>
    <property type="match status" value="1"/>
</dbReference>
<evidence type="ECO:0000256" key="5">
    <source>
        <dbReference type="ARBA" id="ARBA00022801"/>
    </source>
</evidence>
<gene>
    <name evidence="9" type="primary">Aste57867_23857</name>
    <name evidence="8" type="ORF">As57867_023784</name>
    <name evidence="9" type="ORF">ASTE57867_23857</name>
</gene>
<dbReference type="InterPro" id="IPR026891">
    <property type="entry name" value="Fn3-like"/>
</dbReference>
<dbReference type="InterPro" id="IPR036881">
    <property type="entry name" value="Glyco_hydro_3_C_sf"/>
</dbReference>
<dbReference type="EMBL" id="CAADRA010007346">
    <property type="protein sequence ID" value="VFU00500.1"/>
    <property type="molecule type" value="Genomic_DNA"/>
</dbReference>
<evidence type="ECO:0000259" key="7">
    <source>
        <dbReference type="SMART" id="SM01217"/>
    </source>
</evidence>
<dbReference type="FunFam" id="3.20.20.300:FF:000007">
    <property type="entry name" value="Lysosomal beta glucosidase"/>
    <property type="match status" value="1"/>
</dbReference>
<evidence type="ECO:0000256" key="3">
    <source>
        <dbReference type="ARBA" id="ARBA00012744"/>
    </source>
</evidence>
<dbReference type="OrthoDB" id="416222at2759"/>
<organism evidence="9 10">
    <name type="scientific">Aphanomyces stellatus</name>
    <dbReference type="NCBI Taxonomy" id="120398"/>
    <lineage>
        <taxon>Eukaryota</taxon>
        <taxon>Sar</taxon>
        <taxon>Stramenopiles</taxon>
        <taxon>Oomycota</taxon>
        <taxon>Saprolegniomycetes</taxon>
        <taxon>Saprolegniales</taxon>
        <taxon>Verrucalvaceae</taxon>
        <taxon>Aphanomyces</taxon>
    </lineage>
</organism>
<dbReference type="AlphaFoldDB" id="A0A485LNR2"/>
<dbReference type="GO" id="GO:0008422">
    <property type="term" value="F:beta-glucosidase activity"/>
    <property type="evidence" value="ECO:0007669"/>
    <property type="project" value="UniProtKB-EC"/>
</dbReference>
<dbReference type="InterPro" id="IPR001764">
    <property type="entry name" value="Glyco_hydro_3_N"/>
</dbReference>
<dbReference type="PANTHER" id="PTHR30620">
    <property type="entry name" value="PERIPLASMIC BETA-GLUCOSIDASE-RELATED"/>
    <property type="match status" value="1"/>
</dbReference>
<comment type="similarity">
    <text evidence="2">Belongs to the glycosyl hydrolase 3 family.</text>
</comment>
<dbReference type="EMBL" id="VJMH01007320">
    <property type="protein sequence ID" value="KAF0684127.1"/>
    <property type="molecule type" value="Genomic_DNA"/>
</dbReference>
<protein>
    <recommendedName>
        <fullName evidence="3">beta-glucosidase</fullName>
        <ecNumber evidence="3">3.2.1.21</ecNumber>
    </recommendedName>
</protein>
<dbReference type="Pfam" id="PF01915">
    <property type="entry name" value="Glyco_hydro_3_C"/>
    <property type="match status" value="1"/>
</dbReference>
<reference evidence="9 10" key="1">
    <citation type="submission" date="2019-03" db="EMBL/GenBank/DDBJ databases">
        <authorList>
            <person name="Gaulin E."/>
            <person name="Dumas B."/>
        </authorList>
    </citation>
    <scope>NUCLEOTIDE SEQUENCE [LARGE SCALE GENOMIC DNA]</scope>
    <source>
        <strain evidence="9">CBS 568.67</strain>
    </source>
</reference>
<dbReference type="Pfam" id="PF14310">
    <property type="entry name" value="Fn3-like"/>
    <property type="match status" value="1"/>
</dbReference>
<proteinExistence type="inferred from homology"/>
<sequence>MPQLYSEIAPFAPRFQPRRTSLWDLKAYFVALVIGWCMLYTAQTQSFQAPVVRAVIPAVNLEHTSPSMPQARDDRVDALLRNMTVAQKVGQMLQIDISAILYGHSRDPRLALNIPRVHFYAKLGIGSYFNSPFDATTAHGLWSAAEWHAVIDAIQAIYAEYDAIPIIYGIDTTHGANYVRDAALFPQPLAAASSFNLALARRMGEVEAKDSLAAGLPWLFSPILGIAMQPKWSRNYETFGEDPYVASQMGVAVIRGIQANNRSAACMKHFIGYSNPTTGNDRADSVITDFELLNYYAPSFLAAIDQGHVLTAMETYTSVNGEPVIASHKLLVDLLRHDMHFDGLLVSDDAEIHRLVKEHHVAATEKEALFMVYNHTSLDMNMVAKKYSADTLTERLVNQSLIAEARLDESVRRILQLKLDLGLLDKTQNAYVPSTPVGSALDQRDAKALADEAVILLKNEPKLPMDAVNPKYTLPIEDPQATIFLTGPLADSKAHLCGGWTIFWQGTDNSSLLPHGMTIKEGLAKTFPNLHHAIGVGTDGTEIDNRTDVLARAANSTYTIVVVGEDPYAEKDGDIPDLHLPDGQIEYIRQLTKIPSTNVILVVVAGRPRLLGGAVKDAAAVILSFLPCEQGGEAIADVISGAVNPSAKLPMTYPLSSGNVHLPYFHRVNTECKEAFTDCPVQWTFGSGLSYTKFDYGNVTLSHTHVKANETLTVSVIVTNVGLRAGKEVVLLFLSQQTRHGAVPEVKLLKRFEKISLQPQESTTVRFTLTKADWSYYVPQIGQGFHSVAEPGIFHVMIKHDTVCSKKEHLCKVFRIVDDE</sequence>
<dbReference type="EC" id="3.2.1.21" evidence="3"/>
<evidence type="ECO:0000313" key="9">
    <source>
        <dbReference type="EMBL" id="VFU00500.1"/>
    </source>
</evidence>
<reference evidence="8" key="2">
    <citation type="submission" date="2019-06" db="EMBL/GenBank/DDBJ databases">
        <title>Genomics analysis of Aphanomyces spp. identifies a new class of oomycete effector associated with host adaptation.</title>
        <authorList>
            <person name="Gaulin E."/>
        </authorList>
    </citation>
    <scope>NUCLEOTIDE SEQUENCE</scope>
    <source>
        <strain evidence="8">CBS 578.67</strain>
    </source>
</reference>
<dbReference type="InterPro" id="IPR036962">
    <property type="entry name" value="Glyco_hydro_3_N_sf"/>
</dbReference>
<keyword evidence="6" id="KW-0326">Glycosidase</keyword>
<evidence type="ECO:0000256" key="4">
    <source>
        <dbReference type="ARBA" id="ARBA00022729"/>
    </source>
</evidence>
<dbReference type="SUPFAM" id="SSF52279">
    <property type="entry name" value="Beta-D-glucan exohydrolase, C-terminal domain"/>
    <property type="match status" value="1"/>
</dbReference>
<name>A0A485LNR2_9STRA</name>
<keyword evidence="4" id="KW-0732">Signal</keyword>
<accession>A0A485LNR2</accession>
<evidence type="ECO:0000256" key="2">
    <source>
        <dbReference type="ARBA" id="ARBA00005336"/>
    </source>
</evidence>
<evidence type="ECO:0000256" key="6">
    <source>
        <dbReference type="ARBA" id="ARBA00023295"/>
    </source>
</evidence>
<dbReference type="Pfam" id="PF00933">
    <property type="entry name" value="Glyco_hydro_3"/>
    <property type="match status" value="1"/>
</dbReference>
<dbReference type="Gene3D" id="3.20.20.300">
    <property type="entry name" value="Glycoside hydrolase, family 3, N-terminal domain"/>
    <property type="match status" value="1"/>
</dbReference>
<dbReference type="Proteomes" id="UP000332933">
    <property type="component" value="Unassembled WGS sequence"/>
</dbReference>
<dbReference type="SMART" id="SM01217">
    <property type="entry name" value="Fn3_like"/>
    <property type="match status" value="1"/>
</dbReference>
<dbReference type="InterPro" id="IPR017853">
    <property type="entry name" value="GH"/>
</dbReference>
<feature type="domain" description="Fibronectin type III-like" evidence="7">
    <location>
        <begin position="728"/>
        <end position="802"/>
    </location>
</feature>